<dbReference type="GeneID" id="70251663"/>
<dbReference type="AlphaFoldDB" id="A0AAD4PTK3"/>
<gene>
    <name evidence="1" type="ORF">BGW36DRAFT_434151</name>
</gene>
<reference evidence="1" key="1">
    <citation type="submission" date="2021-12" db="EMBL/GenBank/DDBJ databases">
        <title>Convergent genome expansion in fungi linked to evolution of root-endophyte symbiosis.</title>
        <authorList>
            <consortium name="DOE Joint Genome Institute"/>
            <person name="Ke Y.-H."/>
            <person name="Bonito G."/>
            <person name="Liao H.-L."/>
            <person name="Looney B."/>
            <person name="Rojas-Flechas A."/>
            <person name="Nash J."/>
            <person name="Hameed K."/>
            <person name="Schadt C."/>
            <person name="Martin F."/>
            <person name="Crous P.W."/>
            <person name="Miettinen O."/>
            <person name="Magnuson J.K."/>
            <person name="Labbe J."/>
            <person name="Jacobson D."/>
            <person name="Doktycz M.J."/>
            <person name="Veneault-Fourrey C."/>
            <person name="Kuo A."/>
            <person name="Mondo S."/>
            <person name="Calhoun S."/>
            <person name="Riley R."/>
            <person name="Ohm R."/>
            <person name="LaButti K."/>
            <person name="Andreopoulos B."/>
            <person name="Pangilinan J."/>
            <person name="Nolan M."/>
            <person name="Tritt A."/>
            <person name="Clum A."/>
            <person name="Lipzen A."/>
            <person name="Daum C."/>
            <person name="Barry K."/>
            <person name="Grigoriev I.V."/>
            <person name="Vilgalys R."/>
        </authorList>
    </citation>
    <scope>NUCLEOTIDE SEQUENCE</scope>
    <source>
        <strain evidence="1">PMI_201</strain>
    </source>
</reference>
<sequence length="103" mass="10840">MCPSQDTTLTASATNVFEDIFLGHNATQVIGSSNSNLTTAKQITVEPGATQCLGDFADTTVQQVLNNRCREPSPAVKTRTNTAVFERHHGLGHPLGSASAAIT</sequence>
<keyword evidence="2" id="KW-1185">Reference proteome</keyword>
<comment type="caution">
    <text evidence="1">The sequence shown here is derived from an EMBL/GenBank/DDBJ whole genome shotgun (WGS) entry which is preliminary data.</text>
</comment>
<dbReference type="RefSeq" id="XP_046065335.1">
    <property type="nucleotide sequence ID" value="XM_046221376.1"/>
</dbReference>
<organism evidence="1 2">
    <name type="scientific">Talaromyces proteolyticus</name>
    <dbReference type="NCBI Taxonomy" id="1131652"/>
    <lineage>
        <taxon>Eukaryota</taxon>
        <taxon>Fungi</taxon>
        <taxon>Dikarya</taxon>
        <taxon>Ascomycota</taxon>
        <taxon>Pezizomycotina</taxon>
        <taxon>Eurotiomycetes</taxon>
        <taxon>Eurotiomycetidae</taxon>
        <taxon>Eurotiales</taxon>
        <taxon>Trichocomaceae</taxon>
        <taxon>Talaromyces</taxon>
        <taxon>Talaromyces sect. Bacilispori</taxon>
    </lineage>
</organism>
<name>A0AAD4PTK3_9EURO</name>
<evidence type="ECO:0000313" key="2">
    <source>
        <dbReference type="Proteomes" id="UP001201262"/>
    </source>
</evidence>
<proteinExistence type="predicted"/>
<protein>
    <submittedName>
        <fullName evidence="1">Uncharacterized protein</fullName>
    </submittedName>
</protein>
<accession>A0AAD4PTK3</accession>
<dbReference type="EMBL" id="JAJTJA010000017">
    <property type="protein sequence ID" value="KAH8688863.1"/>
    <property type="molecule type" value="Genomic_DNA"/>
</dbReference>
<evidence type="ECO:0000313" key="1">
    <source>
        <dbReference type="EMBL" id="KAH8688863.1"/>
    </source>
</evidence>
<dbReference type="Proteomes" id="UP001201262">
    <property type="component" value="Unassembled WGS sequence"/>
</dbReference>